<dbReference type="GO" id="GO:0008641">
    <property type="term" value="F:ubiquitin-like modifier activating enzyme activity"/>
    <property type="evidence" value="ECO:0007669"/>
    <property type="project" value="InterPro"/>
</dbReference>
<proteinExistence type="predicted"/>
<dbReference type="GO" id="GO:0061504">
    <property type="term" value="P:cyclic threonylcarbamoyladenosine biosynthetic process"/>
    <property type="evidence" value="ECO:0007669"/>
    <property type="project" value="TreeGrafter"/>
</dbReference>
<evidence type="ECO:0000259" key="1">
    <source>
        <dbReference type="Pfam" id="PF00899"/>
    </source>
</evidence>
<evidence type="ECO:0000313" key="2">
    <source>
        <dbReference type="EMBL" id="CBX26841.1"/>
    </source>
</evidence>
<dbReference type="Gene3D" id="3.40.50.720">
    <property type="entry name" value="NAD(P)-binding Rossmann-like Domain"/>
    <property type="match status" value="1"/>
</dbReference>
<dbReference type="PANTHER" id="PTHR43267:SF1">
    <property type="entry name" value="TRNA THREONYLCARBAMOYLADENOSINE DEHYDRATASE"/>
    <property type="match status" value="1"/>
</dbReference>
<dbReference type="InterPro" id="IPR000594">
    <property type="entry name" value="ThiF_NAD_FAD-bd"/>
</dbReference>
<sequence>MESDIINKIHALSVNKALPDNTPYKSISLNNIKNISDESGISRHKIEIASLEAQIIPERYVRNMKSLSCADQVSLLKSKVSIAGLGGLGGTVCEILARIGIGTLNLIDGDIFEESNLNRQILSKESNIPTPKADAAKKRVNEINSCVSVFSHRIYLNDENASALIENSDVVIDCLDSIAGRFVLEKASKKAGCCFVSAAIAGSYGHITTIFPEDPGLKLIYGKAQNTPDKGAESSIGTLPHCVSLIASLECSEAIKVLLKKGALLRNKILLIDLTDNCFEIIKL</sequence>
<reference evidence="2" key="1">
    <citation type="journal article" date="2011" name="Environ. Microbiol.">
        <title>Genomic insights into the metabolic potential of the polycyclic aromatic hydrocarbon degrading sulfate-reducing Deltaproteobacterium N47.</title>
        <authorList>
            <person name="Bergmann F."/>
            <person name="Selesi D."/>
            <person name="Weinmaier T."/>
            <person name="Tischler P."/>
            <person name="Rattei T."/>
            <person name="Meckenstock R.U."/>
        </authorList>
    </citation>
    <scope>NUCLEOTIDE SEQUENCE</scope>
</reference>
<organism evidence="2">
    <name type="scientific">uncultured Desulfobacterium sp</name>
    <dbReference type="NCBI Taxonomy" id="201089"/>
    <lineage>
        <taxon>Bacteria</taxon>
        <taxon>Pseudomonadati</taxon>
        <taxon>Thermodesulfobacteriota</taxon>
        <taxon>Desulfobacteria</taxon>
        <taxon>Desulfobacterales</taxon>
        <taxon>Desulfobacteriaceae</taxon>
        <taxon>Desulfobacterium</taxon>
        <taxon>environmental samples</taxon>
    </lineage>
</organism>
<dbReference type="Pfam" id="PF00899">
    <property type="entry name" value="ThiF"/>
    <property type="match status" value="1"/>
</dbReference>
<gene>
    <name evidence="2" type="ORF">N47_A08700</name>
</gene>
<protein>
    <recommendedName>
        <fullName evidence="1">THIF-type NAD/FAD binding fold domain-containing protein</fullName>
    </recommendedName>
</protein>
<dbReference type="EMBL" id="FR695864">
    <property type="protein sequence ID" value="CBX26841.1"/>
    <property type="molecule type" value="Genomic_DNA"/>
</dbReference>
<accession>E1Y8E7</accession>
<dbReference type="PANTHER" id="PTHR43267">
    <property type="entry name" value="TRNA THREONYLCARBAMOYLADENOSINE DEHYDRATASE"/>
    <property type="match status" value="1"/>
</dbReference>
<dbReference type="AlphaFoldDB" id="E1Y8E7"/>
<dbReference type="GO" id="GO:0061503">
    <property type="term" value="F:tRNA threonylcarbamoyladenosine dehydratase"/>
    <property type="evidence" value="ECO:0007669"/>
    <property type="project" value="TreeGrafter"/>
</dbReference>
<dbReference type="CDD" id="cd00757">
    <property type="entry name" value="ThiF_MoeB_HesA_family"/>
    <property type="match status" value="1"/>
</dbReference>
<feature type="domain" description="THIF-type NAD/FAD binding fold" evidence="1">
    <location>
        <begin position="60"/>
        <end position="283"/>
    </location>
</feature>
<dbReference type="SUPFAM" id="SSF69572">
    <property type="entry name" value="Activating enzymes of the ubiquitin-like proteins"/>
    <property type="match status" value="1"/>
</dbReference>
<dbReference type="InterPro" id="IPR045886">
    <property type="entry name" value="ThiF/MoeB/HesA"/>
</dbReference>
<dbReference type="InterPro" id="IPR035985">
    <property type="entry name" value="Ubiquitin-activating_enz"/>
</dbReference>
<name>E1Y8E7_9BACT</name>